<dbReference type="RefSeq" id="WP_128388485.1">
    <property type="nucleotide sequence ID" value="NZ_SBII01000002.1"/>
</dbReference>
<comment type="caution">
    <text evidence="1">The sequence shown here is derived from an EMBL/GenBank/DDBJ whole genome shotgun (WGS) entry which is preliminary data.</text>
</comment>
<dbReference type="AlphaFoldDB" id="A0A3S3QE46"/>
<dbReference type="OrthoDB" id="2808696at2"/>
<dbReference type="InterPro" id="IPR025534">
    <property type="entry name" value="DUF4420"/>
</dbReference>
<sequence>MKMKVMTDKLVNPWLNMKPDSIRRIDSEMNHDLFWMIDQDGNYGFYLKTSEEFKNIEIDIRLRGISVVKRNHGNAGELFLILNRQNDWELFLSVCNDIISVCATHINNEKMVVAVENRLKRWQVFLMQNTEVSLSLIMQMGLFAELMFLKDMLMPRKGVSAALTSWGGPEADRQDFSLPELSVEIKSYKTSRGPQVTVSSTHQLFSESKPLYLIAYGLTEAENGKSIADLINELDLILSEESVDMIHSFEQKLIEFGYMPGMTYETMYKFVIDGIRGFIVENDFPRILPHLTPSEIISVNYTIDLQLCTRFEIILNDII</sequence>
<gene>
    <name evidence="1" type="ORF">EPI11_03035</name>
</gene>
<dbReference type="Pfam" id="PF14390">
    <property type="entry name" value="DUF4420"/>
    <property type="match status" value="1"/>
</dbReference>
<reference evidence="1 2" key="1">
    <citation type="submission" date="2019-01" db="EMBL/GenBank/DDBJ databases">
        <title>Flavobacterium sp. nov.,isolated from freshwater.</title>
        <authorList>
            <person name="Zhang R."/>
            <person name="Du Z.-J."/>
        </authorList>
    </citation>
    <scope>NUCLEOTIDE SEQUENCE [LARGE SCALE GENOMIC DNA]</scope>
    <source>
        <strain evidence="1 2">1E403</strain>
    </source>
</reference>
<dbReference type="EMBL" id="SBII01000002">
    <property type="protein sequence ID" value="RWX02207.1"/>
    <property type="molecule type" value="Genomic_DNA"/>
</dbReference>
<evidence type="ECO:0000313" key="2">
    <source>
        <dbReference type="Proteomes" id="UP000287527"/>
    </source>
</evidence>
<organism evidence="1 2">
    <name type="scientific">Flavobacterium cerinum</name>
    <dbReference type="NCBI Taxonomy" id="2502784"/>
    <lineage>
        <taxon>Bacteria</taxon>
        <taxon>Pseudomonadati</taxon>
        <taxon>Bacteroidota</taxon>
        <taxon>Flavobacteriia</taxon>
        <taxon>Flavobacteriales</taxon>
        <taxon>Flavobacteriaceae</taxon>
        <taxon>Flavobacterium</taxon>
    </lineage>
</organism>
<keyword evidence="2" id="KW-1185">Reference proteome</keyword>
<accession>A0A3S3QE46</accession>
<name>A0A3S3QE46_9FLAO</name>
<proteinExistence type="predicted"/>
<protein>
    <submittedName>
        <fullName evidence="1">PD-(D/E)XK motif protein</fullName>
    </submittedName>
</protein>
<dbReference type="Proteomes" id="UP000287527">
    <property type="component" value="Unassembled WGS sequence"/>
</dbReference>
<evidence type="ECO:0000313" key="1">
    <source>
        <dbReference type="EMBL" id="RWX02207.1"/>
    </source>
</evidence>